<comment type="caution">
    <text evidence="3">The sequence shown here is derived from an EMBL/GenBank/DDBJ whole genome shotgun (WGS) entry which is preliminary data.</text>
</comment>
<protein>
    <submittedName>
        <fullName evidence="3">FkbM family methyltransferase</fullName>
    </submittedName>
</protein>
<gene>
    <name evidence="3" type="ORF">LJ725_22150</name>
</gene>
<dbReference type="PANTHER" id="PTHR36973:SF4">
    <property type="entry name" value="NODULATION PROTEIN"/>
    <property type="match status" value="1"/>
</dbReference>
<dbReference type="Pfam" id="PF05050">
    <property type="entry name" value="Methyltransf_21"/>
    <property type="match status" value="1"/>
</dbReference>
<dbReference type="EMBL" id="JAJISD010000011">
    <property type="protein sequence ID" value="MCC8431687.1"/>
    <property type="molecule type" value="Genomic_DNA"/>
</dbReference>
<organism evidence="3 4">
    <name type="scientific">Reyranella aquatilis</name>
    <dbReference type="NCBI Taxonomy" id="2035356"/>
    <lineage>
        <taxon>Bacteria</taxon>
        <taxon>Pseudomonadati</taxon>
        <taxon>Pseudomonadota</taxon>
        <taxon>Alphaproteobacteria</taxon>
        <taxon>Hyphomicrobiales</taxon>
        <taxon>Reyranellaceae</taxon>
        <taxon>Reyranella</taxon>
    </lineage>
</organism>
<dbReference type="InterPro" id="IPR029063">
    <property type="entry name" value="SAM-dependent_MTases_sf"/>
</dbReference>
<evidence type="ECO:0000259" key="1">
    <source>
        <dbReference type="Pfam" id="PF00754"/>
    </source>
</evidence>
<keyword evidence="3" id="KW-0808">Transferase</keyword>
<dbReference type="PANTHER" id="PTHR36973">
    <property type="entry name" value="SLL1456 PROTEIN-RELATED"/>
    <property type="match status" value="1"/>
</dbReference>
<dbReference type="GO" id="GO:0008168">
    <property type="term" value="F:methyltransferase activity"/>
    <property type="evidence" value="ECO:0007669"/>
    <property type="project" value="UniProtKB-KW"/>
</dbReference>
<dbReference type="InterPro" id="IPR000421">
    <property type="entry name" value="FA58C"/>
</dbReference>
<proteinExistence type="predicted"/>
<dbReference type="Gene3D" id="3.40.50.150">
    <property type="entry name" value="Vaccinia Virus protein VP39"/>
    <property type="match status" value="1"/>
</dbReference>
<dbReference type="SUPFAM" id="SSF49785">
    <property type="entry name" value="Galactose-binding domain-like"/>
    <property type="match status" value="1"/>
</dbReference>
<dbReference type="Proteomes" id="UP001198862">
    <property type="component" value="Unassembled WGS sequence"/>
</dbReference>
<keyword evidence="4" id="KW-1185">Reference proteome</keyword>
<dbReference type="GO" id="GO:0032259">
    <property type="term" value="P:methylation"/>
    <property type="evidence" value="ECO:0007669"/>
    <property type="project" value="UniProtKB-KW"/>
</dbReference>
<feature type="domain" description="Methyltransferase FkbM" evidence="2">
    <location>
        <begin position="13"/>
        <end position="181"/>
    </location>
</feature>
<reference evidence="3 4" key="1">
    <citation type="submission" date="2021-11" db="EMBL/GenBank/DDBJ databases">
        <authorList>
            <person name="Lee D.-H."/>
            <person name="Kim S.-B."/>
        </authorList>
    </citation>
    <scope>NUCLEOTIDE SEQUENCE [LARGE SCALE GENOMIC DNA]</scope>
    <source>
        <strain evidence="3 4">KCTC 52223</strain>
    </source>
</reference>
<dbReference type="Gene3D" id="2.60.120.260">
    <property type="entry name" value="Galactose-binding domain-like"/>
    <property type="match status" value="1"/>
</dbReference>
<dbReference type="InterPro" id="IPR008979">
    <property type="entry name" value="Galactose-bd-like_sf"/>
</dbReference>
<dbReference type="InterPro" id="IPR053188">
    <property type="entry name" value="FkbM_Methyltransferase"/>
</dbReference>
<accession>A0ABS8L044</accession>
<evidence type="ECO:0000313" key="3">
    <source>
        <dbReference type="EMBL" id="MCC8431687.1"/>
    </source>
</evidence>
<keyword evidence="3" id="KW-0489">Methyltransferase</keyword>
<dbReference type="NCBIfam" id="TIGR01444">
    <property type="entry name" value="fkbM_fam"/>
    <property type="match status" value="1"/>
</dbReference>
<dbReference type="InterPro" id="IPR006342">
    <property type="entry name" value="FkbM_mtfrase"/>
</dbReference>
<evidence type="ECO:0000259" key="2">
    <source>
        <dbReference type="Pfam" id="PF05050"/>
    </source>
</evidence>
<feature type="domain" description="F5/8 type C" evidence="1">
    <location>
        <begin position="220"/>
        <end position="328"/>
    </location>
</feature>
<name>A0ABS8L044_9HYPH</name>
<evidence type="ECO:0000313" key="4">
    <source>
        <dbReference type="Proteomes" id="UP001198862"/>
    </source>
</evidence>
<sequence length="360" mass="40431">MNEFGFPRGGIIHVGANNALECKFYNAYGKVPVAFFEAMPDVFAKSKETLERFPLQRIFHACCADVDGKPVTFNISNSRGMASSMLPAGRLTELHPGIHYIDKVEMKTSRVETILRQHYTPEDFNLAVIDTQGADLLVLKGFGAFLDRLEGIYVEISEEPLYEGGARFDEIRQYLVDKGFVLTKMYYNAVFWGNAFFTRRAPIYLHETRSAVSVGKPVSMSSTHLTYKAENGNDGNPLQRHKLFSTKSQKDAWWKVDLEALTPIKKIYLFDYAPQAARSASMVVEVSEDGETFDIVYDRKVTPRLGAGPTVIHLAGRKARWVRARLTDREYLQMQQIAVVADDEAVARHGMGVAKTQAAV</sequence>
<dbReference type="SUPFAM" id="SSF53335">
    <property type="entry name" value="S-adenosyl-L-methionine-dependent methyltransferases"/>
    <property type="match status" value="1"/>
</dbReference>
<dbReference type="Pfam" id="PF00754">
    <property type="entry name" value="F5_F8_type_C"/>
    <property type="match status" value="1"/>
</dbReference>